<gene>
    <name evidence="2" type="ORF">SAMN05216262_11157</name>
</gene>
<accession>A0A1H7QEC4</accession>
<dbReference type="RefSeq" id="WP_085285279.1">
    <property type="nucleotide sequence ID" value="NZ_FOBI01000011.1"/>
</dbReference>
<evidence type="ECO:0000313" key="3">
    <source>
        <dbReference type="Proteomes" id="UP000199297"/>
    </source>
</evidence>
<dbReference type="Gene3D" id="3.30.530.20">
    <property type="match status" value="1"/>
</dbReference>
<feature type="chain" id="PRO_5011634184" description="Polyketide cyclase / dehydrase and lipid transport" evidence="1">
    <location>
        <begin position="18"/>
        <end position="175"/>
    </location>
</feature>
<evidence type="ECO:0000256" key="1">
    <source>
        <dbReference type="SAM" id="SignalP"/>
    </source>
</evidence>
<dbReference type="AlphaFoldDB" id="A0A1H7QEC4"/>
<proteinExistence type="predicted"/>
<sequence>MRILILLLALCPLFNQATVITSNEQSFTINIDIVVNADKMQAYQKFLNIGQWWSAEHTWFGKAENLSIDARVGGCFCERAGEKQAMHMRVSYLAPGQEIKMLGGLGPLQMMAVNGAMSWKFEQINAKQTKITFYYHVVGYLDGGLNKLAPIVDKVQQLQLTRLRRFINTGNADAS</sequence>
<dbReference type="Proteomes" id="UP000199297">
    <property type="component" value="Unassembled WGS sequence"/>
</dbReference>
<evidence type="ECO:0000313" key="2">
    <source>
        <dbReference type="EMBL" id="SEL45647.1"/>
    </source>
</evidence>
<dbReference type="SUPFAM" id="SSF55961">
    <property type="entry name" value="Bet v1-like"/>
    <property type="match status" value="1"/>
</dbReference>
<dbReference type="STRING" id="641665.GCA_002104455_00888"/>
<keyword evidence="3" id="KW-1185">Reference proteome</keyword>
<name>A0A1H7QEC4_9GAMM</name>
<reference evidence="3" key="1">
    <citation type="submission" date="2016-10" db="EMBL/GenBank/DDBJ databases">
        <authorList>
            <person name="Varghese N."/>
            <person name="Submissions S."/>
        </authorList>
    </citation>
    <scope>NUCLEOTIDE SEQUENCE [LARGE SCALE GENOMIC DNA]</scope>
    <source>
        <strain evidence="3">CGMCC 1.9127</strain>
    </source>
</reference>
<dbReference type="OrthoDB" id="6329454at2"/>
<organism evidence="2 3">
    <name type="scientific">Colwellia chukchiensis</name>
    <dbReference type="NCBI Taxonomy" id="641665"/>
    <lineage>
        <taxon>Bacteria</taxon>
        <taxon>Pseudomonadati</taxon>
        <taxon>Pseudomonadota</taxon>
        <taxon>Gammaproteobacteria</taxon>
        <taxon>Alteromonadales</taxon>
        <taxon>Colwelliaceae</taxon>
        <taxon>Colwellia</taxon>
    </lineage>
</organism>
<dbReference type="InterPro" id="IPR023393">
    <property type="entry name" value="START-like_dom_sf"/>
</dbReference>
<keyword evidence="1" id="KW-0732">Signal</keyword>
<feature type="signal peptide" evidence="1">
    <location>
        <begin position="1"/>
        <end position="17"/>
    </location>
</feature>
<evidence type="ECO:0008006" key="4">
    <source>
        <dbReference type="Google" id="ProtNLM"/>
    </source>
</evidence>
<dbReference type="EMBL" id="FOBI01000011">
    <property type="protein sequence ID" value="SEL45647.1"/>
    <property type="molecule type" value="Genomic_DNA"/>
</dbReference>
<protein>
    <recommendedName>
        <fullName evidence="4">Polyketide cyclase / dehydrase and lipid transport</fullName>
    </recommendedName>
</protein>